<dbReference type="Proteomes" id="UP001212997">
    <property type="component" value="Unassembled WGS sequence"/>
</dbReference>
<sequence>MSTSRAYIQHSPPRIPTTHPNTVIDVLSAALDAGTAVATVLVYFCLQYPHNGNIGSSTIRNWWGNTVFRKTADWNAVPLRQLAEGETFGPDVW</sequence>
<keyword evidence="2" id="KW-1185">Reference proteome</keyword>
<dbReference type="AlphaFoldDB" id="A0AAD5V7T2"/>
<proteinExistence type="predicted"/>
<name>A0AAD5V7T2_9APHY</name>
<comment type="caution">
    <text evidence="1">The sequence shown here is derived from an EMBL/GenBank/DDBJ whole genome shotgun (WGS) entry which is preliminary data.</text>
</comment>
<protein>
    <submittedName>
        <fullName evidence="1">Uncharacterized protein</fullName>
    </submittedName>
</protein>
<accession>A0AAD5V7T2</accession>
<gene>
    <name evidence="1" type="ORF">NLI96_g5748</name>
</gene>
<reference evidence="1" key="1">
    <citation type="submission" date="2022-07" db="EMBL/GenBank/DDBJ databases">
        <title>Genome Sequence of Physisporinus lineatus.</title>
        <authorList>
            <person name="Buettner E."/>
        </authorList>
    </citation>
    <scope>NUCLEOTIDE SEQUENCE</scope>
    <source>
        <strain evidence="1">VT162</strain>
    </source>
</reference>
<dbReference type="EMBL" id="JANAWD010000195">
    <property type="protein sequence ID" value="KAJ3484291.1"/>
    <property type="molecule type" value="Genomic_DNA"/>
</dbReference>
<evidence type="ECO:0000313" key="2">
    <source>
        <dbReference type="Proteomes" id="UP001212997"/>
    </source>
</evidence>
<evidence type="ECO:0000313" key="1">
    <source>
        <dbReference type="EMBL" id="KAJ3484291.1"/>
    </source>
</evidence>
<organism evidence="1 2">
    <name type="scientific">Meripilus lineatus</name>
    <dbReference type="NCBI Taxonomy" id="2056292"/>
    <lineage>
        <taxon>Eukaryota</taxon>
        <taxon>Fungi</taxon>
        <taxon>Dikarya</taxon>
        <taxon>Basidiomycota</taxon>
        <taxon>Agaricomycotina</taxon>
        <taxon>Agaricomycetes</taxon>
        <taxon>Polyporales</taxon>
        <taxon>Meripilaceae</taxon>
        <taxon>Meripilus</taxon>
    </lineage>
</organism>